<dbReference type="PANTHER" id="PTHR42928:SF5">
    <property type="entry name" value="BLR1237 PROTEIN"/>
    <property type="match status" value="1"/>
</dbReference>
<dbReference type="SUPFAM" id="SSF53850">
    <property type="entry name" value="Periplasmic binding protein-like II"/>
    <property type="match status" value="1"/>
</dbReference>
<feature type="chain" id="PRO_5047382016" evidence="2">
    <location>
        <begin position="27"/>
        <end position="325"/>
    </location>
</feature>
<organism evidence="3 4">
    <name type="scientific">Giesbergeria sinuosa</name>
    <dbReference type="NCBI Taxonomy" id="80883"/>
    <lineage>
        <taxon>Bacteria</taxon>
        <taxon>Pseudomonadati</taxon>
        <taxon>Pseudomonadota</taxon>
        <taxon>Betaproteobacteria</taxon>
        <taxon>Burkholderiales</taxon>
        <taxon>Comamonadaceae</taxon>
        <taxon>Giesbergeria</taxon>
    </lineage>
</organism>
<dbReference type="Gene3D" id="3.40.190.150">
    <property type="entry name" value="Bordetella uptake gene, domain 1"/>
    <property type="match status" value="1"/>
</dbReference>
<dbReference type="PROSITE" id="PS51257">
    <property type="entry name" value="PROKAR_LIPOPROTEIN"/>
    <property type="match status" value="1"/>
</dbReference>
<dbReference type="Gene3D" id="3.40.190.10">
    <property type="entry name" value="Periplasmic binding protein-like II"/>
    <property type="match status" value="1"/>
</dbReference>
<dbReference type="CDD" id="cd07012">
    <property type="entry name" value="PBP2_Bug_TTT"/>
    <property type="match status" value="1"/>
</dbReference>
<keyword evidence="4" id="KW-1185">Reference proteome</keyword>
<feature type="signal peptide" evidence="2">
    <location>
        <begin position="1"/>
        <end position="26"/>
    </location>
</feature>
<evidence type="ECO:0000313" key="3">
    <source>
        <dbReference type="EMBL" id="MFC4789642.1"/>
    </source>
</evidence>
<reference evidence="4" key="1">
    <citation type="journal article" date="2019" name="Int. J. Syst. Evol. Microbiol.">
        <title>The Global Catalogue of Microorganisms (GCM) 10K type strain sequencing project: providing services to taxonomists for standard genome sequencing and annotation.</title>
        <authorList>
            <consortium name="The Broad Institute Genomics Platform"/>
            <consortium name="The Broad Institute Genome Sequencing Center for Infectious Disease"/>
            <person name="Wu L."/>
            <person name="Ma J."/>
        </authorList>
    </citation>
    <scope>NUCLEOTIDE SEQUENCE [LARGE SCALE GENOMIC DNA]</scope>
    <source>
        <strain evidence="4">CCUG 49452</strain>
    </source>
</reference>
<evidence type="ECO:0000313" key="4">
    <source>
        <dbReference type="Proteomes" id="UP001596001"/>
    </source>
</evidence>
<dbReference type="EMBL" id="JBHSHJ010000009">
    <property type="protein sequence ID" value="MFC4789642.1"/>
    <property type="molecule type" value="Genomic_DNA"/>
</dbReference>
<keyword evidence="2" id="KW-0732">Signal</keyword>
<dbReference type="PANTHER" id="PTHR42928">
    <property type="entry name" value="TRICARBOXYLATE-BINDING PROTEIN"/>
    <property type="match status" value="1"/>
</dbReference>
<dbReference type="RefSeq" id="WP_382433215.1">
    <property type="nucleotide sequence ID" value="NZ_JBHSHJ010000009.1"/>
</dbReference>
<dbReference type="InterPro" id="IPR005064">
    <property type="entry name" value="BUG"/>
</dbReference>
<dbReference type="InterPro" id="IPR042100">
    <property type="entry name" value="Bug_dom1"/>
</dbReference>
<dbReference type="PIRSF" id="PIRSF017082">
    <property type="entry name" value="YflP"/>
    <property type="match status" value="1"/>
</dbReference>
<dbReference type="Pfam" id="PF03401">
    <property type="entry name" value="TctC"/>
    <property type="match status" value="1"/>
</dbReference>
<dbReference type="Proteomes" id="UP001596001">
    <property type="component" value="Unassembled WGS sequence"/>
</dbReference>
<comment type="similarity">
    <text evidence="1">Belongs to the UPF0065 (bug) family.</text>
</comment>
<evidence type="ECO:0000256" key="2">
    <source>
        <dbReference type="SAM" id="SignalP"/>
    </source>
</evidence>
<evidence type="ECO:0000256" key="1">
    <source>
        <dbReference type="ARBA" id="ARBA00006987"/>
    </source>
</evidence>
<comment type="caution">
    <text evidence="3">The sequence shown here is derived from an EMBL/GenBank/DDBJ whole genome shotgun (WGS) entry which is preliminary data.</text>
</comment>
<protein>
    <submittedName>
        <fullName evidence="3">Bug family tripartite tricarboxylate transporter substrate binding protein</fullName>
    </submittedName>
</protein>
<sequence length="325" mass="34290">MPTRRRFWCATLGTPLLALSCSLAHAWTDKPVTMLVPAPAGGSMDVMARILADQLSQELGKAVVVDNKPGAGGAIAANALKSAAADGQTVMFTANNILTEIPHVMRTSFKPLSDVKPVAAVAKTGMVMVAAPTLEPKTLKGFISYAKTHAGQLSFASYSSGTSSHYAGMIFNQKAGLDLQHIPFAGSPPALSQVMGGQIAIMFDGIVTSRAMITAGKLQAYGVASKTRSPLLPDVPTLSEQGFADLNFSNWLGVVVASSVPADTVERMHATLTKAATAAKVRERMQQAGYEPVPSQTPKELGQSLQQDYERNAAIVKAFHIQLNP</sequence>
<proteinExistence type="inferred from homology"/>
<gene>
    <name evidence="3" type="ORF">ACFO6X_11700</name>
</gene>
<name>A0ABV9QJ01_9BURK</name>
<accession>A0ABV9QJ01</accession>